<keyword evidence="5 11" id="KW-1133">Transmembrane helix</keyword>
<dbReference type="CDD" id="cd21675">
    <property type="entry name" value="SMP_TEX2"/>
    <property type="match status" value="1"/>
</dbReference>
<dbReference type="PROSITE" id="PS51847">
    <property type="entry name" value="SMP"/>
    <property type="match status" value="1"/>
</dbReference>
<keyword evidence="6" id="KW-0445">Lipid transport</keyword>
<evidence type="ECO:0000256" key="11">
    <source>
        <dbReference type="SAM" id="Phobius"/>
    </source>
</evidence>
<gene>
    <name evidence="13" type="ORF">QR680_007823</name>
</gene>
<evidence type="ECO:0000256" key="10">
    <source>
        <dbReference type="SAM" id="MobiDB-lite"/>
    </source>
</evidence>
<feature type="domain" description="SMP-LTD" evidence="12">
    <location>
        <begin position="400"/>
        <end position="670"/>
    </location>
</feature>
<dbReference type="GO" id="GO:0005789">
    <property type="term" value="C:endoplasmic reticulum membrane"/>
    <property type="evidence" value="ECO:0007669"/>
    <property type="project" value="UniProtKB-SubCell"/>
</dbReference>
<keyword evidence="3 11" id="KW-0812">Transmembrane</keyword>
<keyword evidence="9" id="KW-0175">Coiled coil</keyword>
<evidence type="ECO:0000256" key="3">
    <source>
        <dbReference type="ARBA" id="ARBA00022692"/>
    </source>
</evidence>
<comment type="caution">
    <text evidence="13">The sequence shown here is derived from an EMBL/GenBank/DDBJ whole genome shotgun (WGS) entry which is preliminary data.</text>
</comment>
<evidence type="ECO:0000256" key="9">
    <source>
        <dbReference type="SAM" id="Coils"/>
    </source>
</evidence>
<feature type="compositionally biased region" description="Basic and acidic residues" evidence="10">
    <location>
        <begin position="536"/>
        <end position="545"/>
    </location>
</feature>
<evidence type="ECO:0000256" key="7">
    <source>
        <dbReference type="ARBA" id="ARBA00023121"/>
    </source>
</evidence>
<feature type="region of interest" description="Disordered" evidence="10">
    <location>
        <begin position="209"/>
        <end position="234"/>
    </location>
</feature>
<feature type="coiled-coil region" evidence="9">
    <location>
        <begin position="1123"/>
        <end position="1258"/>
    </location>
</feature>
<accession>A0AA39IGJ6</accession>
<evidence type="ECO:0000256" key="2">
    <source>
        <dbReference type="ARBA" id="ARBA00022448"/>
    </source>
</evidence>
<sequence length="1339" mass="151403">MALLGVLVTVTLKWPCFLLGVLWGFYLSFIGFLYFFVSEAAPQATPKEIPDDVMREISEECEKNDSNESHVLYKGWMNELRGRYSSFTYHVNQAQTVLVRLDGSMLRISRPERSVLKHSFHTDPTFTELEPKLVGQSIYDLKDAKVSLRPKRLAKRRWWSRKYPIYIRLASHENMTTVERKGSVALSGPSADRSVVEVLGVSDTEVAITDDIQDGREVDEGYDPEDSSDDEATDCPTLITRANSMGDLKTSASLPADHSTQRASSTKIYLFVRSAREKERWFHRLREACSQYRARPTAITDPFDLKDSLQSAHRNPTNKRTKTKLERTLSLPNEMDVSQCSTNLEYLQYMSNHLQFYRYLTDVVGTDSSEKSREEGTVIMDLGRNKWIQSEKPAPNDIAMAVNLLATRIFFDFCRDDYWCKAVRNQIQTKLATIRLPYFIETLELSSLDLGTKAPQIVGVYAPIVDQWGIWTDFEMKYEGGIRLVLETRVNLMKLKSSGTRVASTKKTALLSSSHLNRYSDEDIPESPESSADEDFGSKTRDDRNKTIKEKTGKRFLSFVDRLTQSKYFQEAAELKPVKKVMQGISSTQLRLNVEVTSLEGTMTFNIPPPPSDRLWYAFRKPPRISIRAIPQVGDRTVDMRTVSDWIEGKLRILLEKNFVCPNMDDIIVPVMSEPPPILDSLFECRFARYLPDAPSRVLAESPPILTRFALQSPGEVVARCLPDAPSRALAESQPILTRFALQSPGGIVARCLPDAPSRALAESPPILTRFALQSPGGIVARYLPDAPSRALAELALMLTRFALQNPGEVVARCLPDAPSRALAESPPILTRFALQSPGGIVARYLPDAPSRALAELALMLTRFALQNPGEVVARCLPDAPSRALAESPPILTRFALQSPGGIVARYLPDAPSRALAKPPPMLAPLPFLSLGGVGADAHSTCPLQVFWCPESCGLRASCFSIEIAMQRLRMLFDEVIAVQLSDSKRRSVGNELTSVYVRQIDFRLQMYEQSSGAEKEIVVDLSEEGEPRSVYRIKISENCFKKIAAEQRIRTSFDNFPEIITSFACQANEKASSCFFSCCFPTNGQKKSVQFELTQHDQFRSSSILTLSLDRLQGEDLIEYLAQVIKKELKEIKDANRDLKKENHDLIADVIKYKQEKEAAVEQLRNGQVEDCDVENLMYELQKHRDDKGDYEKELDERMKEIDVLNEANDELLREAEKLFDENEELTKEKQCIEEKFEDLKETYEELKGTHEELKKGYEEVYETYSNVLTNEEKLASTLRRVAEDKYHLSEENKQLQTENQRLSAKCDDLRKRFQTIAASLNAKGRAPAPKPANITPQ</sequence>
<feature type="compositionally biased region" description="Acidic residues" evidence="10">
    <location>
        <begin position="220"/>
        <end position="233"/>
    </location>
</feature>
<keyword evidence="2" id="KW-0813">Transport</keyword>
<dbReference type="Pfam" id="PF16531">
    <property type="entry name" value="SAS-6_N"/>
    <property type="match status" value="1"/>
</dbReference>
<evidence type="ECO:0000256" key="8">
    <source>
        <dbReference type="ARBA" id="ARBA00023136"/>
    </source>
</evidence>
<dbReference type="GO" id="GO:0006869">
    <property type="term" value="P:lipid transport"/>
    <property type="evidence" value="ECO:0007669"/>
    <property type="project" value="UniProtKB-KW"/>
</dbReference>
<dbReference type="InterPro" id="IPR038558">
    <property type="entry name" value="SAS-6_N_sf"/>
</dbReference>
<evidence type="ECO:0000259" key="12">
    <source>
        <dbReference type="PROSITE" id="PS51847"/>
    </source>
</evidence>
<dbReference type="EMBL" id="JAUCMV010000001">
    <property type="protein sequence ID" value="KAK0422849.1"/>
    <property type="molecule type" value="Genomic_DNA"/>
</dbReference>
<evidence type="ECO:0000256" key="5">
    <source>
        <dbReference type="ARBA" id="ARBA00022989"/>
    </source>
</evidence>
<evidence type="ECO:0000313" key="14">
    <source>
        <dbReference type="Proteomes" id="UP001175271"/>
    </source>
</evidence>
<reference evidence="13" key="1">
    <citation type="submission" date="2023-06" db="EMBL/GenBank/DDBJ databases">
        <title>Genomic analysis of the entomopathogenic nematode Steinernema hermaphroditum.</title>
        <authorList>
            <person name="Schwarz E.M."/>
            <person name="Heppert J.K."/>
            <person name="Baniya A."/>
            <person name="Schwartz H.T."/>
            <person name="Tan C.-H."/>
            <person name="Antoshechkin I."/>
            <person name="Sternberg P.W."/>
            <person name="Goodrich-Blair H."/>
            <person name="Dillman A.R."/>
        </authorList>
    </citation>
    <scope>NUCLEOTIDE SEQUENCE</scope>
    <source>
        <strain evidence="13">PS9179</strain>
        <tissue evidence="13">Whole animal</tissue>
    </source>
</reference>
<keyword evidence="8 11" id="KW-0472">Membrane</keyword>
<protein>
    <recommendedName>
        <fullName evidence="12">SMP-LTD domain-containing protein</fullName>
    </recommendedName>
</protein>
<feature type="transmembrane region" description="Helical" evidence="11">
    <location>
        <begin position="12"/>
        <end position="37"/>
    </location>
</feature>
<feature type="region of interest" description="Disordered" evidence="10">
    <location>
        <begin position="519"/>
        <end position="545"/>
    </location>
</feature>
<evidence type="ECO:0000256" key="6">
    <source>
        <dbReference type="ARBA" id="ARBA00023055"/>
    </source>
</evidence>
<dbReference type="GO" id="GO:0008289">
    <property type="term" value="F:lipid binding"/>
    <property type="evidence" value="ECO:0007669"/>
    <property type="project" value="UniProtKB-KW"/>
</dbReference>
<keyword evidence="7" id="KW-0446">Lipid-binding</keyword>
<dbReference type="PANTHER" id="PTHR13466">
    <property type="entry name" value="TEX2 PROTEIN-RELATED"/>
    <property type="match status" value="1"/>
</dbReference>
<evidence type="ECO:0000256" key="1">
    <source>
        <dbReference type="ARBA" id="ARBA00004586"/>
    </source>
</evidence>
<comment type="subcellular location">
    <subcellularLocation>
        <location evidence="1">Endoplasmic reticulum membrane</location>
    </subcellularLocation>
</comment>
<dbReference type="PANTHER" id="PTHR13466:SF0">
    <property type="entry name" value="SMP-LTD DOMAIN-CONTAINING PROTEIN"/>
    <property type="match status" value="1"/>
</dbReference>
<evidence type="ECO:0000256" key="4">
    <source>
        <dbReference type="ARBA" id="ARBA00022824"/>
    </source>
</evidence>
<keyword evidence="14" id="KW-1185">Reference proteome</keyword>
<keyword evidence="4" id="KW-0256">Endoplasmic reticulum</keyword>
<organism evidence="13 14">
    <name type="scientific">Steinernema hermaphroditum</name>
    <dbReference type="NCBI Taxonomy" id="289476"/>
    <lineage>
        <taxon>Eukaryota</taxon>
        <taxon>Metazoa</taxon>
        <taxon>Ecdysozoa</taxon>
        <taxon>Nematoda</taxon>
        <taxon>Chromadorea</taxon>
        <taxon>Rhabditida</taxon>
        <taxon>Tylenchina</taxon>
        <taxon>Panagrolaimomorpha</taxon>
        <taxon>Strongyloidoidea</taxon>
        <taxon>Steinernematidae</taxon>
        <taxon>Steinernema</taxon>
    </lineage>
</organism>
<feature type="compositionally biased region" description="Acidic residues" evidence="10">
    <location>
        <begin position="522"/>
        <end position="535"/>
    </location>
</feature>
<dbReference type="InterPro" id="IPR031468">
    <property type="entry name" value="SMP_LBD"/>
</dbReference>
<name>A0AA39IGJ6_9BILA</name>
<proteinExistence type="predicted"/>
<dbReference type="InterPro" id="IPR032396">
    <property type="entry name" value="SAS-6_N"/>
</dbReference>
<feature type="coiled-coil region" evidence="9">
    <location>
        <begin position="1287"/>
        <end position="1314"/>
    </location>
</feature>
<evidence type="ECO:0000313" key="13">
    <source>
        <dbReference type="EMBL" id="KAK0422849.1"/>
    </source>
</evidence>
<dbReference type="Gene3D" id="2.170.210.20">
    <property type="entry name" value="Spindle assembly abnormal protein 6, N-terminal domain"/>
    <property type="match status" value="1"/>
</dbReference>
<dbReference type="Proteomes" id="UP001175271">
    <property type="component" value="Unassembled WGS sequence"/>
</dbReference>